<sequence>MIDIVSTVEESIIIIIIERHSVESISILVRQCVEESSSSIDSLWVLSSSYDSLCSRSSSSYDSQWTRSSSYNSRQRNCLQATAQHLLAPKRDREAALLTLHV</sequence>
<reference evidence="2" key="1">
    <citation type="submission" date="2018-01" db="EMBL/GenBank/DDBJ databases">
        <authorList>
            <person name="Alioto T."/>
            <person name="Alioto T."/>
        </authorList>
    </citation>
    <scope>NUCLEOTIDE SEQUENCE [LARGE SCALE GENOMIC DNA]</scope>
</reference>
<evidence type="ECO:0000313" key="1">
    <source>
        <dbReference type="EMBL" id="SPP83768.1"/>
    </source>
</evidence>
<evidence type="ECO:0000313" key="2">
    <source>
        <dbReference type="Proteomes" id="UP000268350"/>
    </source>
</evidence>
<dbReference type="AlphaFoldDB" id="A0A3B0KJ42"/>
<keyword evidence="2" id="KW-1185">Reference proteome</keyword>
<accession>A0A3B0KJ42</accession>
<dbReference type="EMBL" id="OUUW01000008">
    <property type="protein sequence ID" value="SPP83768.1"/>
    <property type="molecule type" value="Genomic_DNA"/>
</dbReference>
<organism evidence="1 2">
    <name type="scientific">Drosophila guanche</name>
    <name type="common">Fruit fly</name>
    <dbReference type="NCBI Taxonomy" id="7266"/>
    <lineage>
        <taxon>Eukaryota</taxon>
        <taxon>Metazoa</taxon>
        <taxon>Ecdysozoa</taxon>
        <taxon>Arthropoda</taxon>
        <taxon>Hexapoda</taxon>
        <taxon>Insecta</taxon>
        <taxon>Pterygota</taxon>
        <taxon>Neoptera</taxon>
        <taxon>Endopterygota</taxon>
        <taxon>Diptera</taxon>
        <taxon>Brachycera</taxon>
        <taxon>Muscomorpha</taxon>
        <taxon>Ephydroidea</taxon>
        <taxon>Drosophilidae</taxon>
        <taxon>Drosophila</taxon>
        <taxon>Sophophora</taxon>
    </lineage>
</organism>
<protein>
    <submittedName>
        <fullName evidence="1">Uncharacterized protein</fullName>
    </submittedName>
</protein>
<proteinExistence type="predicted"/>
<gene>
    <name evidence="1" type="ORF">DGUA_6G016238</name>
</gene>
<dbReference type="Proteomes" id="UP000268350">
    <property type="component" value="Unassembled WGS sequence"/>
</dbReference>
<name>A0A3B0KJ42_DROGU</name>